<dbReference type="RefSeq" id="WP_304152819.1">
    <property type="nucleotide sequence ID" value="NZ_CASFWR010000004.1"/>
</dbReference>
<evidence type="ECO:0000256" key="2">
    <source>
        <dbReference type="ARBA" id="ARBA00007362"/>
    </source>
</evidence>
<dbReference type="GO" id="GO:0005886">
    <property type="term" value="C:plasma membrane"/>
    <property type="evidence" value="ECO:0007669"/>
    <property type="project" value="UniProtKB-SubCell"/>
</dbReference>
<gene>
    <name evidence="14" type="ORF">K8V65_01045</name>
</gene>
<feature type="transmembrane region" description="Helical" evidence="12">
    <location>
        <begin position="102"/>
        <end position="119"/>
    </location>
</feature>
<evidence type="ECO:0000256" key="5">
    <source>
        <dbReference type="ARBA" id="ARBA00022519"/>
    </source>
</evidence>
<feature type="domain" description="EamA" evidence="13">
    <location>
        <begin position="51"/>
        <end position="119"/>
    </location>
</feature>
<proteinExistence type="inferred from homology"/>
<dbReference type="Proteomes" id="UP000780768">
    <property type="component" value="Unassembled WGS sequence"/>
</dbReference>
<reference evidence="14" key="2">
    <citation type="submission" date="2021-09" db="EMBL/GenBank/DDBJ databases">
        <authorList>
            <person name="Gilroy R."/>
        </authorList>
    </citation>
    <scope>NUCLEOTIDE SEQUENCE</scope>
    <source>
        <strain evidence="14">7318</strain>
    </source>
</reference>
<dbReference type="GO" id="GO:0022857">
    <property type="term" value="F:transmembrane transporter activity"/>
    <property type="evidence" value="ECO:0007669"/>
    <property type="project" value="InterPro"/>
</dbReference>
<evidence type="ECO:0000256" key="4">
    <source>
        <dbReference type="ARBA" id="ARBA00022516"/>
    </source>
</evidence>
<keyword evidence="4" id="KW-0444">Lipid biosynthesis</keyword>
<keyword evidence="3" id="KW-1003">Cell membrane</keyword>
<evidence type="ECO:0000256" key="7">
    <source>
        <dbReference type="ARBA" id="ARBA00022692"/>
    </source>
</evidence>
<keyword evidence="7 12" id="KW-0812">Transmembrane</keyword>
<evidence type="ECO:0000313" key="14">
    <source>
        <dbReference type="EMBL" id="HJF84241.1"/>
    </source>
</evidence>
<reference evidence="14" key="1">
    <citation type="journal article" date="2021" name="PeerJ">
        <title>Extensive microbial diversity within the chicken gut microbiome revealed by metagenomics and culture.</title>
        <authorList>
            <person name="Gilroy R."/>
            <person name="Ravi A."/>
            <person name="Getino M."/>
            <person name="Pursley I."/>
            <person name="Horton D.L."/>
            <person name="Alikhan N.F."/>
            <person name="Baker D."/>
            <person name="Gharbi K."/>
            <person name="Hall N."/>
            <person name="Watson M."/>
            <person name="Adriaenssens E.M."/>
            <person name="Foster-Nyarko E."/>
            <person name="Jarju S."/>
            <person name="Secka A."/>
            <person name="Antonio M."/>
            <person name="Oren A."/>
            <person name="Chaudhuri R.R."/>
            <person name="La Ragione R."/>
            <person name="Hildebrand F."/>
            <person name="Pallen M.J."/>
        </authorList>
    </citation>
    <scope>NUCLEOTIDE SEQUENCE</scope>
    <source>
        <strain evidence="14">7318</strain>
    </source>
</reference>
<evidence type="ECO:0000256" key="8">
    <source>
        <dbReference type="ARBA" id="ARBA00022985"/>
    </source>
</evidence>
<dbReference type="PANTHER" id="PTHR30561:SF9">
    <property type="entry name" value="4-AMINO-4-DEOXY-L-ARABINOSE-PHOSPHOUNDECAPRENOL FLIPPASE SUBUNIT ARNF-RELATED"/>
    <property type="match status" value="1"/>
</dbReference>
<comment type="subcellular location">
    <subcellularLocation>
        <location evidence="1">Cell membrane</location>
        <topology evidence="1">Multi-pass membrane protein</topology>
    </subcellularLocation>
</comment>
<evidence type="ECO:0000256" key="10">
    <source>
        <dbReference type="ARBA" id="ARBA00023098"/>
    </source>
</evidence>
<keyword evidence="5" id="KW-0997">Cell inner membrane</keyword>
<feature type="transmembrane region" description="Helical" evidence="12">
    <location>
        <begin position="49"/>
        <end position="69"/>
    </location>
</feature>
<keyword evidence="8" id="KW-0448">Lipopolysaccharide biosynthesis</keyword>
<dbReference type="Gene3D" id="1.10.3730.20">
    <property type="match status" value="1"/>
</dbReference>
<dbReference type="Pfam" id="PF00892">
    <property type="entry name" value="EamA"/>
    <property type="match status" value="1"/>
</dbReference>
<dbReference type="InterPro" id="IPR037185">
    <property type="entry name" value="EmrE-like"/>
</dbReference>
<accession>A0A921L8Q3</accession>
<keyword evidence="11 12" id="KW-0472">Membrane</keyword>
<evidence type="ECO:0000256" key="1">
    <source>
        <dbReference type="ARBA" id="ARBA00004651"/>
    </source>
</evidence>
<dbReference type="GO" id="GO:0009103">
    <property type="term" value="P:lipopolysaccharide biosynthetic process"/>
    <property type="evidence" value="ECO:0007669"/>
    <property type="project" value="UniProtKB-KW"/>
</dbReference>
<keyword evidence="6" id="KW-0441">Lipid A biosynthesis</keyword>
<dbReference type="EMBL" id="DYVR01000029">
    <property type="protein sequence ID" value="HJF84241.1"/>
    <property type="molecule type" value="Genomic_DNA"/>
</dbReference>
<feature type="transmembrane region" description="Helical" evidence="12">
    <location>
        <begin position="76"/>
        <end position="96"/>
    </location>
</feature>
<evidence type="ECO:0000256" key="9">
    <source>
        <dbReference type="ARBA" id="ARBA00022989"/>
    </source>
</evidence>
<dbReference type="PANTHER" id="PTHR30561">
    <property type="entry name" value="SMR FAMILY PROTON-DEPENDENT DRUG EFFLUX TRANSPORTER SUGE"/>
    <property type="match status" value="1"/>
</dbReference>
<evidence type="ECO:0000256" key="12">
    <source>
        <dbReference type="SAM" id="Phobius"/>
    </source>
</evidence>
<keyword evidence="9 12" id="KW-1133">Transmembrane helix</keyword>
<evidence type="ECO:0000259" key="13">
    <source>
        <dbReference type="Pfam" id="PF00892"/>
    </source>
</evidence>
<comment type="similarity">
    <text evidence="2">Belongs to the EamA transporter family.</text>
</comment>
<dbReference type="AlphaFoldDB" id="A0A921L8Q3"/>
<evidence type="ECO:0000256" key="3">
    <source>
        <dbReference type="ARBA" id="ARBA00022475"/>
    </source>
</evidence>
<protein>
    <submittedName>
        <fullName evidence="14">EamA family transporter</fullName>
    </submittedName>
</protein>
<evidence type="ECO:0000313" key="15">
    <source>
        <dbReference type="Proteomes" id="UP000780768"/>
    </source>
</evidence>
<organism evidence="14 15">
    <name type="scientific">Megamonas hypermegale</name>
    <dbReference type="NCBI Taxonomy" id="158847"/>
    <lineage>
        <taxon>Bacteria</taxon>
        <taxon>Bacillati</taxon>
        <taxon>Bacillota</taxon>
        <taxon>Negativicutes</taxon>
        <taxon>Selenomonadales</taxon>
        <taxon>Selenomonadaceae</taxon>
        <taxon>Megamonas</taxon>
    </lineage>
</organism>
<keyword evidence="10" id="KW-0443">Lipid metabolism</keyword>
<name>A0A921L8Q3_9FIRM</name>
<dbReference type="InterPro" id="IPR000390">
    <property type="entry name" value="Small_drug/metabolite_transptr"/>
</dbReference>
<evidence type="ECO:0000256" key="6">
    <source>
        <dbReference type="ARBA" id="ARBA00022556"/>
    </source>
</evidence>
<comment type="caution">
    <text evidence="14">The sequence shown here is derived from an EMBL/GenBank/DDBJ whole genome shotgun (WGS) entry which is preliminary data.</text>
</comment>
<evidence type="ECO:0000256" key="11">
    <source>
        <dbReference type="ARBA" id="ARBA00023136"/>
    </source>
</evidence>
<sequence length="121" mass="13342">MTNLLLILIGVLLNAGAQLVLKKGMSQIGTVQVDINAILTMILKVSTNLYVWTGLMFYVISFLVWLMVLSRVEVSYAYPFLSIGYIIAAVVGYFYFGESMTLSKVGGIAIICIGVFLLYRS</sequence>
<dbReference type="InterPro" id="IPR000620">
    <property type="entry name" value="EamA_dom"/>
</dbReference>
<dbReference type="SUPFAM" id="SSF103481">
    <property type="entry name" value="Multidrug resistance efflux transporter EmrE"/>
    <property type="match status" value="1"/>
</dbReference>